<dbReference type="GO" id="GO:0030014">
    <property type="term" value="C:CCR4-NOT complex"/>
    <property type="evidence" value="ECO:0007669"/>
    <property type="project" value="InterPro"/>
</dbReference>
<dbReference type="Proteomes" id="UP000015105">
    <property type="component" value="Chromosome 4D"/>
</dbReference>
<dbReference type="PANTHER" id="PTHR15975:SF2">
    <property type="entry name" value="CCR4-NOT TRANSCRIPTION COMPLEX SUBUNIT 11"/>
    <property type="match status" value="1"/>
</dbReference>
<reference evidence="3" key="1">
    <citation type="journal article" date="2014" name="Science">
        <title>Ancient hybridizations among the ancestral genomes of bread wheat.</title>
        <authorList>
            <consortium name="International Wheat Genome Sequencing Consortium,"/>
            <person name="Marcussen T."/>
            <person name="Sandve S.R."/>
            <person name="Heier L."/>
            <person name="Spannagl M."/>
            <person name="Pfeifer M."/>
            <person name="Jakobsen K.S."/>
            <person name="Wulff B.B."/>
            <person name="Steuernagel B."/>
            <person name="Mayer K.F."/>
            <person name="Olsen O.A."/>
        </authorList>
    </citation>
    <scope>NUCLEOTIDE SEQUENCE [LARGE SCALE GENOMIC DNA]</scope>
    <source>
        <strain evidence="3">cv. AL8/78</strain>
    </source>
</reference>
<reference evidence="2" key="4">
    <citation type="submission" date="2019-03" db="UniProtKB">
        <authorList>
            <consortium name="EnsemblPlants"/>
        </authorList>
    </citation>
    <scope>IDENTIFICATION</scope>
</reference>
<reference evidence="3" key="2">
    <citation type="journal article" date="2017" name="Nat. Plants">
        <title>The Aegilops tauschii genome reveals multiple impacts of transposons.</title>
        <authorList>
            <person name="Zhao G."/>
            <person name="Zou C."/>
            <person name="Li K."/>
            <person name="Wang K."/>
            <person name="Li T."/>
            <person name="Gao L."/>
            <person name="Zhang X."/>
            <person name="Wang H."/>
            <person name="Yang Z."/>
            <person name="Liu X."/>
            <person name="Jiang W."/>
            <person name="Mao L."/>
            <person name="Kong X."/>
            <person name="Jiao Y."/>
            <person name="Jia J."/>
        </authorList>
    </citation>
    <scope>NUCLEOTIDE SEQUENCE [LARGE SCALE GENOMIC DNA]</scope>
    <source>
        <strain evidence="3">cv. AL8/78</strain>
    </source>
</reference>
<feature type="compositionally biased region" description="Pro residues" evidence="1">
    <location>
        <begin position="7"/>
        <end position="17"/>
    </location>
</feature>
<feature type="compositionally biased region" description="Low complexity" evidence="1">
    <location>
        <begin position="30"/>
        <end position="41"/>
    </location>
</feature>
<dbReference type="PANTHER" id="PTHR15975">
    <property type="entry name" value="CCR4-NOT TRANSCRIPTION COMPLEX SUBUNIT 11"/>
    <property type="match status" value="1"/>
</dbReference>
<protein>
    <submittedName>
        <fullName evidence="2">Uncharacterized protein</fullName>
    </submittedName>
</protein>
<evidence type="ECO:0000313" key="2">
    <source>
        <dbReference type="EnsemblPlants" id="AET4Gv20186800.2"/>
    </source>
</evidence>
<dbReference type="Pfam" id="PF10155">
    <property type="entry name" value="CNOT11"/>
    <property type="match status" value="1"/>
</dbReference>
<feature type="region of interest" description="Disordered" evidence="1">
    <location>
        <begin position="1"/>
        <end position="41"/>
    </location>
</feature>
<organism evidence="2 3">
    <name type="scientific">Aegilops tauschii subsp. strangulata</name>
    <name type="common">Goatgrass</name>
    <dbReference type="NCBI Taxonomy" id="200361"/>
    <lineage>
        <taxon>Eukaryota</taxon>
        <taxon>Viridiplantae</taxon>
        <taxon>Streptophyta</taxon>
        <taxon>Embryophyta</taxon>
        <taxon>Tracheophyta</taxon>
        <taxon>Spermatophyta</taxon>
        <taxon>Magnoliopsida</taxon>
        <taxon>Liliopsida</taxon>
        <taxon>Poales</taxon>
        <taxon>Poaceae</taxon>
        <taxon>BOP clade</taxon>
        <taxon>Pooideae</taxon>
        <taxon>Triticodae</taxon>
        <taxon>Triticeae</taxon>
        <taxon>Triticinae</taxon>
        <taxon>Aegilops</taxon>
    </lineage>
</organism>
<evidence type="ECO:0000256" key="1">
    <source>
        <dbReference type="SAM" id="MobiDB-lite"/>
    </source>
</evidence>
<sequence>ATIKPIHPFPKPSPLPPDRSTMSTRKDAGPSPAAAPATAPALTPSPFMPMCQMRRDECADLLKLISGVSRPLEDVVADFLARVPPERRLRFGSAIKFLLEDKVMFQPAERLIALAILHQGYSSQLTNPFVPFLINVACDEISERPERVFLQLLLTSANGDNNKEILKQSAEDYLKEPSYASQVLLPRDQLESQYSCNDVQLQTYTSCAAATVRSAIPDPDVSQSCGDSSGLSPTKLNRDNVVTNLLQQTPLRGLSPPWIRPSPPRLEILEGELQWLNLDNNHELLWDGSMCADTSRGASIRDLVGRACKGPLAPAQQEQVVLDLARDWKLVYHCGMTPEKLPDLVEHNPLIAVDVLSKLINCPDMDSYFNVLVHMEMSLHSMEVVNRLTTAVDLPPGFIHDYISNCIRSCQNIKDKYMQNRLVRLVCVFLQSLIRNKIINVEDLFIEVQAFCIAFSRIREAAGLFRLLKSLE</sequence>
<name>A0A453HH91_AEGTS</name>
<evidence type="ECO:0000313" key="3">
    <source>
        <dbReference type="Proteomes" id="UP000015105"/>
    </source>
</evidence>
<dbReference type="AlphaFoldDB" id="A0A453HH91"/>
<reference evidence="2" key="5">
    <citation type="journal article" date="2021" name="G3 (Bethesda)">
        <title>Aegilops tauschii genome assembly Aet v5.0 features greater sequence contiguity and improved annotation.</title>
        <authorList>
            <person name="Wang L."/>
            <person name="Zhu T."/>
            <person name="Rodriguez J.C."/>
            <person name="Deal K.R."/>
            <person name="Dubcovsky J."/>
            <person name="McGuire P.E."/>
            <person name="Lux T."/>
            <person name="Spannagl M."/>
            <person name="Mayer K.F.X."/>
            <person name="Baldrich P."/>
            <person name="Meyers B.C."/>
            <person name="Huo N."/>
            <person name="Gu Y.Q."/>
            <person name="Zhou H."/>
            <person name="Devos K.M."/>
            <person name="Bennetzen J.L."/>
            <person name="Unver T."/>
            <person name="Budak H."/>
            <person name="Gulick P.J."/>
            <person name="Galiba G."/>
            <person name="Kalapos B."/>
            <person name="Nelson D.R."/>
            <person name="Li P."/>
            <person name="You F.M."/>
            <person name="Luo M.C."/>
            <person name="Dvorak J."/>
        </authorList>
    </citation>
    <scope>NUCLEOTIDE SEQUENCE [LARGE SCALE GENOMIC DNA]</scope>
    <source>
        <strain evidence="2">cv. AL8/78</strain>
    </source>
</reference>
<accession>A0A453HH91</accession>
<dbReference type="InterPro" id="IPR019312">
    <property type="entry name" value="CNOT11"/>
</dbReference>
<reference evidence="2" key="3">
    <citation type="journal article" date="2017" name="Nature">
        <title>Genome sequence of the progenitor of the wheat D genome Aegilops tauschii.</title>
        <authorList>
            <person name="Luo M.C."/>
            <person name="Gu Y.Q."/>
            <person name="Puiu D."/>
            <person name="Wang H."/>
            <person name="Twardziok S.O."/>
            <person name="Deal K.R."/>
            <person name="Huo N."/>
            <person name="Zhu T."/>
            <person name="Wang L."/>
            <person name="Wang Y."/>
            <person name="McGuire P.E."/>
            <person name="Liu S."/>
            <person name="Long H."/>
            <person name="Ramasamy R.K."/>
            <person name="Rodriguez J.C."/>
            <person name="Van S.L."/>
            <person name="Yuan L."/>
            <person name="Wang Z."/>
            <person name="Xia Z."/>
            <person name="Xiao L."/>
            <person name="Anderson O.D."/>
            <person name="Ouyang S."/>
            <person name="Liang Y."/>
            <person name="Zimin A.V."/>
            <person name="Pertea G."/>
            <person name="Qi P."/>
            <person name="Bennetzen J.L."/>
            <person name="Dai X."/>
            <person name="Dawson M.W."/>
            <person name="Muller H.G."/>
            <person name="Kugler K."/>
            <person name="Rivarola-Duarte L."/>
            <person name="Spannagl M."/>
            <person name="Mayer K.F.X."/>
            <person name="Lu F.H."/>
            <person name="Bevan M.W."/>
            <person name="Leroy P."/>
            <person name="Li P."/>
            <person name="You F.M."/>
            <person name="Sun Q."/>
            <person name="Liu Z."/>
            <person name="Lyons E."/>
            <person name="Wicker T."/>
            <person name="Salzberg S.L."/>
            <person name="Devos K.M."/>
            <person name="Dvorak J."/>
        </authorList>
    </citation>
    <scope>NUCLEOTIDE SEQUENCE [LARGE SCALE GENOMIC DNA]</scope>
    <source>
        <strain evidence="2">cv. AL8/78</strain>
    </source>
</reference>
<dbReference type="EnsemblPlants" id="AET4Gv20186800.2">
    <property type="protein sequence ID" value="AET4Gv20186800.2"/>
    <property type="gene ID" value="AET4Gv20186800"/>
</dbReference>
<dbReference type="Gramene" id="AET4Gv20186800.2">
    <property type="protein sequence ID" value="AET4Gv20186800.2"/>
    <property type="gene ID" value="AET4Gv20186800"/>
</dbReference>
<keyword evidence="3" id="KW-1185">Reference proteome</keyword>
<dbReference type="STRING" id="200361.A0A453HH91"/>
<proteinExistence type="predicted"/>